<dbReference type="AlphaFoldDB" id="A0A7G1QBV4"/>
<keyword evidence="1" id="KW-0472">Membrane</keyword>
<dbReference type="KEGG" id="ntg:NSCAC_1592"/>
<reference evidence="2 3" key="1">
    <citation type="submission" date="2020-03" db="EMBL/GenBank/DDBJ databases">
        <authorList>
            <person name="Picone N."/>
        </authorList>
    </citation>
    <scope>NUCLEOTIDE SEQUENCE [LARGE SCALE GENOMIC DNA]</scope>
    <source>
        <strain evidence="2">NSCAC1</strain>
    </source>
</reference>
<name>A0A7G1QBV4_9GAMM</name>
<keyword evidence="1" id="KW-1133">Transmembrane helix</keyword>
<dbReference type="Proteomes" id="UP000516072">
    <property type="component" value="Chromosome"/>
</dbReference>
<dbReference type="RefSeq" id="WP_197744250.1">
    <property type="nucleotide sequence ID" value="NZ_LR778175.1"/>
</dbReference>
<dbReference type="EMBL" id="LR778175">
    <property type="protein sequence ID" value="CAB1277282.1"/>
    <property type="molecule type" value="Genomic_DNA"/>
</dbReference>
<accession>A0A7G1QBV4</accession>
<evidence type="ECO:0000256" key="1">
    <source>
        <dbReference type="SAM" id="Phobius"/>
    </source>
</evidence>
<protein>
    <submittedName>
        <fullName evidence="2">Uncharacterized protein</fullName>
    </submittedName>
</protein>
<feature type="transmembrane region" description="Helical" evidence="1">
    <location>
        <begin position="28"/>
        <end position="47"/>
    </location>
</feature>
<sequence length="65" mass="7772">MLYYFLLFYLFFAVLMYFIAKRKGQDPIFWAGLGLFFGPLALLFQLFSKNIAEAYRKLAKNKFWA</sequence>
<evidence type="ECO:0000313" key="3">
    <source>
        <dbReference type="Proteomes" id="UP000516072"/>
    </source>
</evidence>
<organism evidence="2 3">
    <name type="scientific">Candidatus Nitrosacidococcus tergens</name>
    <dbReference type="NCBI Taxonomy" id="553981"/>
    <lineage>
        <taxon>Bacteria</taxon>
        <taxon>Pseudomonadati</taxon>
        <taxon>Pseudomonadota</taxon>
        <taxon>Gammaproteobacteria</taxon>
        <taxon>Chromatiales</taxon>
        <taxon>Chromatiaceae</taxon>
        <taxon>Candidatus Nitrosacidococcus</taxon>
    </lineage>
</organism>
<proteinExistence type="predicted"/>
<keyword evidence="3" id="KW-1185">Reference proteome</keyword>
<feature type="transmembrane region" description="Helical" evidence="1">
    <location>
        <begin position="5"/>
        <end position="22"/>
    </location>
</feature>
<evidence type="ECO:0000313" key="2">
    <source>
        <dbReference type="EMBL" id="CAB1277282.1"/>
    </source>
</evidence>
<keyword evidence="1" id="KW-0812">Transmembrane</keyword>
<gene>
    <name evidence="2" type="ORF">NSCAC_1592</name>
</gene>